<organism evidence="2 3">
    <name type="scientific">Pleuronectes platessa</name>
    <name type="common">European plaice</name>
    <dbReference type="NCBI Taxonomy" id="8262"/>
    <lineage>
        <taxon>Eukaryota</taxon>
        <taxon>Metazoa</taxon>
        <taxon>Chordata</taxon>
        <taxon>Craniata</taxon>
        <taxon>Vertebrata</taxon>
        <taxon>Euteleostomi</taxon>
        <taxon>Actinopterygii</taxon>
        <taxon>Neopterygii</taxon>
        <taxon>Teleostei</taxon>
        <taxon>Neoteleostei</taxon>
        <taxon>Acanthomorphata</taxon>
        <taxon>Carangaria</taxon>
        <taxon>Pleuronectiformes</taxon>
        <taxon>Pleuronectoidei</taxon>
        <taxon>Pleuronectidae</taxon>
        <taxon>Pleuronectes</taxon>
    </lineage>
</organism>
<dbReference type="Proteomes" id="UP001153269">
    <property type="component" value="Unassembled WGS sequence"/>
</dbReference>
<evidence type="ECO:0000313" key="3">
    <source>
        <dbReference type="Proteomes" id="UP001153269"/>
    </source>
</evidence>
<sequence length="169" mass="18308">MNAGQRCGRDDEITASIDERESGEEQDVSGGDGRNIEVDKEGGILERLHKTCDKNINADEAGPHHSTETAFIKISNAADFGNISILIIQNLRCLRHSPIPSSSTAYPNTPALLAQLSPGSIHTYLSKHSSIRSAPPHSCFHCPTPCQKPSLMPSTPPAWITVMESCLVY</sequence>
<dbReference type="AlphaFoldDB" id="A0A9N7UBD5"/>
<reference evidence="2" key="1">
    <citation type="submission" date="2020-03" db="EMBL/GenBank/DDBJ databases">
        <authorList>
            <person name="Weist P."/>
        </authorList>
    </citation>
    <scope>NUCLEOTIDE SEQUENCE</scope>
</reference>
<dbReference type="EMBL" id="CADEAL010001081">
    <property type="protein sequence ID" value="CAB1428709.1"/>
    <property type="molecule type" value="Genomic_DNA"/>
</dbReference>
<accession>A0A9N7UBD5</accession>
<proteinExistence type="predicted"/>
<gene>
    <name evidence="2" type="ORF">PLEPLA_LOCUS16683</name>
</gene>
<name>A0A9N7UBD5_PLEPL</name>
<evidence type="ECO:0000256" key="1">
    <source>
        <dbReference type="SAM" id="MobiDB-lite"/>
    </source>
</evidence>
<feature type="compositionally biased region" description="Basic and acidic residues" evidence="1">
    <location>
        <begin position="7"/>
        <end position="20"/>
    </location>
</feature>
<keyword evidence="3" id="KW-1185">Reference proteome</keyword>
<comment type="caution">
    <text evidence="2">The sequence shown here is derived from an EMBL/GenBank/DDBJ whole genome shotgun (WGS) entry which is preliminary data.</text>
</comment>
<feature type="region of interest" description="Disordered" evidence="1">
    <location>
        <begin position="1"/>
        <end position="37"/>
    </location>
</feature>
<evidence type="ECO:0000313" key="2">
    <source>
        <dbReference type="EMBL" id="CAB1428709.1"/>
    </source>
</evidence>
<protein>
    <submittedName>
        <fullName evidence="2">Uncharacterized protein</fullName>
    </submittedName>
</protein>